<dbReference type="InterPro" id="IPR017735">
    <property type="entry name" value="T6SS_FHA"/>
</dbReference>
<dbReference type="CDD" id="cd00060">
    <property type="entry name" value="FHA"/>
    <property type="match status" value="1"/>
</dbReference>
<comment type="caution">
    <text evidence="3">The sequence shown here is derived from an EMBL/GenBank/DDBJ whole genome shotgun (WGS) entry which is preliminary data.</text>
</comment>
<protein>
    <submittedName>
        <fullName evidence="3">Type VI secretion system-associated FHA domain protein TagH</fullName>
    </submittedName>
</protein>
<dbReference type="Gene3D" id="2.60.200.20">
    <property type="match status" value="1"/>
</dbReference>
<dbReference type="InterPro" id="IPR046883">
    <property type="entry name" value="T6SS_FHA_C"/>
</dbReference>
<dbReference type="InterPro" id="IPR000253">
    <property type="entry name" value="FHA_dom"/>
</dbReference>
<keyword evidence="4" id="KW-1185">Reference proteome</keyword>
<evidence type="ECO:0000313" key="4">
    <source>
        <dbReference type="Proteomes" id="UP001597349"/>
    </source>
</evidence>
<dbReference type="SUPFAM" id="SSF49879">
    <property type="entry name" value="SMAD/FHA domain"/>
    <property type="match status" value="1"/>
</dbReference>
<accession>A0ABW4WFI0</accession>
<reference evidence="4" key="1">
    <citation type="journal article" date="2019" name="Int. J. Syst. Evol. Microbiol.">
        <title>The Global Catalogue of Microorganisms (GCM) 10K type strain sequencing project: providing services to taxonomists for standard genome sequencing and annotation.</title>
        <authorList>
            <consortium name="The Broad Institute Genomics Platform"/>
            <consortium name="The Broad Institute Genome Sequencing Center for Infectious Disease"/>
            <person name="Wu L."/>
            <person name="Ma J."/>
        </authorList>
    </citation>
    <scope>NUCLEOTIDE SEQUENCE [LARGE SCALE GENOMIC DNA]</scope>
    <source>
        <strain evidence="4">CGMCC 1.16226</strain>
    </source>
</reference>
<organism evidence="3 4">
    <name type="scientific">Mesorhizobium calcicola</name>
    <dbReference type="NCBI Taxonomy" id="1300310"/>
    <lineage>
        <taxon>Bacteria</taxon>
        <taxon>Pseudomonadati</taxon>
        <taxon>Pseudomonadota</taxon>
        <taxon>Alphaproteobacteria</taxon>
        <taxon>Hyphomicrobiales</taxon>
        <taxon>Phyllobacteriaceae</taxon>
        <taxon>Mesorhizobium</taxon>
    </lineage>
</organism>
<dbReference type="NCBIfam" id="TIGR03354">
    <property type="entry name" value="VI_FHA"/>
    <property type="match status" value="1"/>
</dbReference>
<feature type="compositionally biased region" description="Polar residues" evidence="1">
    <location>
        <begin position="244"/>
        <end position="254"/>
    </location>
</feature>
<dbReference type="SMART" id="SM00240">
    <property type="entry name" value="FHA"/>
    <property type="match status" value="1"/>
</dbReference>
<sequence>MSLLLTLEQGPRTQAVRQTRLDEGELVIGRSADAGWQIDDPDMFVSRAHCKISGGRDGYFVTDTSSSGLFINGSDSPLGAGKSTRLQSGMRLRLGDYIVHVDLQTPTAQAPAAGQPVLERLPPASRAPVSIGRDDFFSAKVEEEPRRPRPADLPNPFEQPVAGAFERATSSQRSSPAFDDPFSLDSVSTPVPKNAAPYFEPGGAANQADPFSLDPVPSPSRGAELAAGKPSDFNDDFGFGPATAPSSNGAGSTGQRERSGQRPQSANPWDLPVQAADAPPPPRMGAAAKPARLPAAAQLGETALRSAFLRGMGVEEADFPGRDSIAEMEKFGREYRLMMEGLMQLLRKRAEEKGNARVAQTMVGASEVNPLKFLPTVDDAIVTLIAERSPGFLAGEAAIADAVRDLAQHHVRAWRGIQTALRRMIDRFDPAAIEEELKSNSAIGTLLSGGRGAKLWELYQKRHREIAESAEKSFLGEIGTDFRDAYEEE</sequence>
<feature type="domain" description="FHA" evidence="2">
    <location>
        <begin position="26"/>
        <end position="76"/>
    </location>
</feature>
<evidence type="ECO:0000313" key="3">
    <source>
        <dbReference type="EMBL" id="MFD2055355.1"/>
    </source>
</evidence>
<feature type="compositionally biased region" description="Basic and acidic residues" evidence="1">
    <location>
        <begin position="140"/>
        <end position="150"/>
    </location>
</feature>
<dbReference type="RefSeq" id="WP_379021518.1">
    <property type="nucleotide sequence ID" value="NZ_JBHUGY010000031.1"/>
</dbReference>
<dbReference type="InterPro" id="IPR008984">
    <property type="entry name" value="SMAD_FHA_dom_sf"/>
</dbReference>
<dbReference type="Pfam" id="PF20232">
    <property type="entry name" value="T6SS_FHA_C"/>
    <property type="match status" value="1"/>
</dbReference>
<dbReference type="Pfam" id="PF00498">
    <property type="entry name" value="FHA"/>
    <property type="match status" value="1"/>
</dbReference>
<dbReference type="PROSITE" id="PS50006">
    <property type="entry name" value="FHA_DOMAIN"/>
    <property type="match status" value="1"/>
</dbReference>
<gene>
    <name evidence="3" type="primary">tagH</name>
    <name evidence="3" type="ORF">ACFSQT_20545</name>
</gene>
<feature type="region of interest" description="Disordered" evidence="1">
    <location>
        <begin position="140"/>
        <end position="159"/>
    </location>
</feature>
<evidence type="ECO:0000256" key="1">
    <source>
        <dbReference type="SAM" id="MobiDB-lite"/>
    </source>
</evidence>
<evidence type="ECO:0000259" key="2">
    <source>
        <dbReference type="PROSITE" id="PS50006"/>
    </source>
</evidence>
<dbReference type="Proteomes" id="UP001597349">
    <property type="component" value="Unassembled WGS sequence"/>
</dbReference>
<feature type="region of interest" description="Disordered" evidence="1">
    <location>
        <begin position="166"/>
        <end position="287"/>
    </location>
</feature>
<dbReference type="EMBL" id="JBHUGY010000031">
    <property type="protein sequence ID" value="MFD2055355.1"/>
    <property type="molecule type" value="Genomic_DNA"/>
</dbReference>
<name>A0ABW4WFI0_9HYPH</name>
<proteinExistence type="predicted"/>